<dbReference type="EMBL" id="ML994223">
    <property type="protein sequence ID" value="KAF2197546.1"/>
    <property type="molecule type" value="Genomic_DNA"/>
</dbReference>
<reference evidence="2" key="1">
    <citation type="journal article" date="2020" name="Stud. Mycol.">
        <title>101 Dothideomycetes genomes: a test case for predicting lifestyles and emergence of pathogens.</title>
        <authorList>
            <person name="Haridas S."/>
            <person name="Albert R."/>
            <person name="Binder M."/>
            <person name="Bloem J."/>
            <person name="Labutti K."/>
            <person name="Salamov A."/>
            <person name="Andreopoulos B."/>
            <person name="Baker S."/>
            <person name="Barry K."/>
            <person name="Bills G."/>
            <person name="Bluhm B."/>
            <person name="Cannon C."/>
            <person name="Castanera R."/>
            <person name="Culley D."/>
            <person name="Daum C."/>
            <person name="Ezra D."/>
            <person name="Gonzalez J."/>
            <person name="Henrissat B."/>
            <person name="Kuo A."/>
            <person name="Liang C."/>
            <person name="Lipzen A."/>
            <person name="Lutzoni F."/>
            <person name="Magnuson J."/>
            <person name="Mondo S."/>
            <person name="Nolan M."/>
            <person name="Ohm R."/>
            <person name="Pangilinan J."/>
            <person name="Park H.-J."/>
            <person name="Ramirez L."/>
            <person name="Alfaro M."/>
            <person name="Sun H."/>
            <person name="Tritt A."/>
            <person name="Yoshinaga Y."/>
            <person name="Zwiers L.-H."/>
            <person name="Turgeon B."/>
            <person name="Goodwin S."/>
            <person name="Spatafora J."/>
            <person name="Crous P."/>
            <person name="Grigoriev I."/>
        </authorList>
    </citation>
    <scope>NUCLEOTIDE SEQUENCE</scope>
    <source>
        <strain evidence="2">ATCC 74209</strain>
    </source>
</reference>
<accession>A0A9P4JGH8</accession>
<dbReference type="AlphaFoldDB" id="A0A9P4JGH8"/>
<feature type="region of interest" description="Disordered" evidence="1">
    <location>
        <begin position="1"/>
        <end position="55"/>
    </location>
</feature>
<evidence type="ECO:0000313" key="2">
    <source>
        <dbReference type="EMBL" id="KAF2197546.1"/>
    </source>
</evidence>
<name>A0A9P4JGH8_9PLEO</name>
<feature type="compositionally biased region" description="Polar residues" evidence="1">
    <location>
        <begin position="319"/>
        <end position="334"/>
    </location>
</feature>
<dbReference type="OrthoDB" id="1749473at2759"/>
<feature type="non-terminal residue" evidence="2">
    <location>
        <position position="334"/>
    </location>
</feature>
<sequence length="334" mass="36901">MALDDKSSSLESGRNPINFSHTLNPSSSSASSSSSSSSKDVSAPSRWRRNRASVNPLAQLPQADLAINRFPKKSVPKLERTPSKVSLFNLFSKPKVEKARGHIEVGLARRLLREKMDSHRDLTMTLETVPEAKKLEKSHKRLTSNSVLNLQTPELTSKIYAIVTSGFVLQYAGEGPSDRLPEKVLQLGKESAAFASDAIPGKHWVLQISQSVKEDGTVSMAPKTSFLSRLRFQNTVVKKAATSLLLVLENAEEMDSWLTVVRKEIDSLGGMKARDEPQAKNSTESESAARSRSLENTSHRFLVQRDPHRISKLSPIDTPLQSQMSSPQIITSSW</sequence>
<keyword evidence="3" id="KW-1185">Reference proteome</keyword>
<comment type="caution">
    <text evidence="2">The sequence shown here is derived from an EMBL/GenBank/DDBJ whole genome shotgun (WGS) entry which is preliminary data.</text>
</comment>
<dbReference type="Proteomes" id="UP000799536">
    <property type="component" value="Unassembled WGS sequence"/>
</dbReference>
<feature type="compositionally biased region" description="Polar residues" evidence="1">
    <location>
        <begin position="9"/>
        <end position="25"/>
    </location>
</feature>
<evidence type="ECO:0008006" key="4">
    <source>
        <dbReference type="Google" id="ProtNLM"/>
    </source>
</evidence>
<feature type="compositionally biased region" description="Low complexity" evidence="1">
    <location>
        <begin position="26"/>
        <end position="38"/>
    </location>
</feature>
<evidence type="ECO:0000256" key="1">
    <source>
        <dbReference type="SAM" id="MobiDB-lite"/>
    </source>
</evidence>
<organism evidence="2 3">
    <name type="scientific">Delitschia confertaspora ATCC 74209</name>
    <dbReference type="NCBI Taxonomy" id="1513339"/>
    <lineage>
        <taxon>Eukaryota</taxon>
        <taxon>Fungi</taxon>
        <taxon>Dikarya</taxon>
        <taxon>Ascomycota</taxon>
        <taxon>Pezizomycotina</taxon>
        <taxon>Dothideomycetes</taxon>
        <taxon>Pleosporomycetidae</taxon>
        <taxon>Pleosporales</taxon>
        <taxon>Delitschiaceae</taxon>
        <taxon>Delitschia</taxon>
    </lineage>
</organism>
<protein>
    <recommendedName>
        <fullName evidence="4">PH domain-containing protein</fullName>
    </recommendedName>
</protein>
<proteinExistence type="predicted"/>
<gene>
    <name evidence="2" type="ORF">GQ43DRAFT_380751</name>
</gene>
<feature type="region of interest" description="Disordered" evidence="1">
    <location>
        <begin position="271"/>
        <end position="334"/>
    </location>
</feature>
<evidence type="ECO:0000313" key="3">
    <source>
        <dbReference type="Proteomes" id="UP000799536"/>
    </source>
</evidence>